<keyword evidence="3" id="KW-1185">Reference proteome</keyword>
<feature type="compositionally biased region" description="Polar residues" evidence="1">
    <location>
        <begin position="245"/>
        <end position="254"/>
    </location>
</feature>
<protein>
    <submittedName>
        <fullName evidence="2">Uncharacterized protein</fullName>
    </submittedName>
</protein>
<evidence type="ECO:0000256" key="1">
    <source>
        <dbReference type="SAM" id="MobiDB-lite"/>
    </source>
</evidence>
<organism evidence="2 3">
    <name type="scientific">Crenichthys baileyi</name>
    <name type="common">White River springfish</name>
    <dbReference type="NCBI Taxonomy" id="28760"/>
    <lineage>
        <taxon>Eukaryota</taxon>
        <taxon>Metazoa</taxon>
        <taxon>Chordata</taxon>
        <taxon>Craniata</taxon>
        <taxon>Vertebrata</taxon>
        <taxon>Euteleostomi</taxon>
        <taxon>Actinopterygii</taxon>
        <taxon>Neopterygii</taxon>
        <taxon>Teleostei</taxon>
        <taxon>Neoteleostei</taxon>
        <taxon>Acanthomorphata</taxon>
        <taxon>Ovalentaria</taxon>
        <taxon>Atherinomorphae</taxon>
        <taxon>Cyprinodontiformes</taxon>
        <taxon>Goodeidae</taxon>
        <taxon>Crenichthys</taxon>
    </lineage>
</organism>
<evidence type="ECO:0000313" key="2">
    <source>
        <dbReference type="EMBL" id="KAK5617555.1"/>
    </source>
</evidence>
<gene>
    <name evidence="2" type="ORF">CRENBAI_003945</name>
</gene>
<evidence type="ECO:0000313" key="3">
    <source>
        <dbReference type="Proteomes" id="UP001311232"/>
    </source>
</evidence>
<feature type="region of interest" description="Disordered" evidence="1">
    <location>
        <begin position="192"/>
        <end position="254"/>
    </location>
</feature>
<reference evidence="2 3" key="1">
    <citation type="submission" date="2021-06" db="EMBL/GenBank/DDBJ databases">
        <authorList>
            <person name="Palmer J.M."/>
        </authorList>
    </citation>
    <scope>NUCLEOTIDE SEQUENCE [LARGE SCALE GENOMIC DNA]</scope>
    <source>
        <strain evidence="2 3">MEX-2019</strain>
        <tissue evidence="2">Muscle</tissue>
    </source>
</reference>
<dbReference type="AlphaFoldDB" id="A0AAV9S8D7"/>
<dbReference type="EMBL" id="JAHHUM010000699">
    <property type="protein sequence ID" value="KAK5617555.1"/>
    <property type="molecule type" value="Genomic_DNA"/>
</dbReference>
<name>A0AAV9S8D7_9TELE</name>
<accession>A0AAV9S8D7</accession>
<proteinExistence type="predicted"/>
<dbReference type="Proteomes" id="UP001311232">
    <property type="component" value="Unassembled WGS sequence"/>
</dbReference>
<sequence>MSHFSNFTKDKGEKGQAAKVTLVRSSHQLALRGDLEDQADDHPVGVPPACRREELQPSQGRRGAAIAILGLEVGDPPAWHRPAASHAMCRGEKLQSSQGKGGAAITILGLKVGDPSTWHRLPDSRPPEFLRRGFKSPELLRQGFKSPEFLWQGCRSPEFQPQSFKSPEFLRQGFKSPEFLRQGFKSPEFLRQGCKSPEFQPQGFKSPEFQPVPGPPEFQFGRPPDRLLLRGSSMLSRRPSRHPAQLSSGRWLTS</sequence>
<comment type="caution">
    <text evidence="2">The sequence shown here is derived from an EMBL/GenBank/DDBJ whole genome shotgun (WGS) entry which is preliminary data.</text>
</comment>